<proteinExistence type="inferred from homology"/>
<gene>
    <name evidence="6" type="ORF">BB561_001805</name>
</gene>
<dbReference type="STRING" id="133385.A0A2T9YT03"/>
<evidence type="ECO:0000256" key="2">
    <source>
        <dbReference type="ARBA" id="ARBA00022857"/>
    </source>
</evidence>
<evidence type="ECO:0000256" key="1">
    <source>
        <dbReference type="ARBA" id="ARBA00007870"/>
    </source>
</evidence>
<dbReference type="PANTHER" id="PTHR43765">
    <property type="entry name" value="2-DEHYDROPANTOATE 2-REDUCTASE-RELATED"/>
    <property type="match status" value="1"/>
</dbReference>
<evidence type="ECO:0000259" key="5">
    <source>
        <dbReference type="Pfam" id="PF08546"/>
    </source>
</evidence>
<accession>A0A2T9YT03</accession>
<dbReference type="AlphaFoldDB" id="A0A2T9YT03"/>
<dbReference type="Pfam" id="PF08546">
    <property type="entry name" value="ApbA_C"/>
    <property type="match status" value="1"/>
</dbReference>
<keyword evidence="3" id="KW-0560">Oxidoreductase</keyword>
<dbReference type="InterPro" id="IPR013752">
    <property type="entry name" value="KPA_reductase"/>
</dbReference>
<dbReference type="GO" id="GO:0005739">
    <property type="term" value="C:mitochondrion"/>
    <property type="evidence" value="ECO:0007669"/>
    <property type="project" value="TreeGrafter"/>
</dbReference>
<dbReference type="Gene3D" id="1.10.1040.10">
    <property type="entry name" value="N-(1-d-carboxylethyl)-l-norvaline Dehydrogenase, domain 2"/>
    <property type="match status" value="1"/>
</dbReference>
<evidence type="ECO:0000256" key="3">
    <source>
        <dbReference type="ARBA" id="ARBA00023002"/>
    </source>
</evidence>
<dbReference type="SUPFAM" id="SSF51735">
    <property type="entry name" value="NAD(P)-binding Rossmann-fold domains"/>
    <property type="match status" value="2"/>
</dbReference>
<dbReference type="EMBL" id="MBFR01000056">
    <property type="protein sequence ID" value="PVU95468.1"/>
    <property type="molecule type" value="Genomic_DNA"/>
</dbReference>
<keyword evidence="2" id="KW-0521">NADP</keyword>
<dbReference type="Pfam" id="PF02558">
    <property type="entry name" value="ApbA"/>
    <property type="match status" value="1"/>
</dbReference>
<dbReference type="InterPro" id="IPR008927">
    <property type="entry name" value="6-PGluconate_DH-like_C_sf"/>
</dbReference>
<dbReference type="SUPFAM" id="SSF48179">
    <property type="entry name" value="6-phosphogluconate dehydrogenase C-terminal domain-like"/>
    <property type="match status" value="1"/>
</dbReference>
<dbReference type="PANTHER" id="PTHR43765:SF2">
    <property type="entry name" value="2-DEHYDROPANTOATE 2-REDUCTASE"/>
    <property type="match status" value="1"/>
</dbReference>
<organism evidence="6 7">
    <name type="scientific">Smittium simulii</name>
    <dbReference type="NCBI Taxonomy" id="133385"/>
    <lineage>
        <taxon>Eukaryota</taxon>
        <taxon>Fungi</taxon>
        <taxon>Fungi incertae sedis</taxon>
        <taxon>Zoopagomycota</taxon>
        <taxon>Kickxellomycotina</taxon>
        <taxon>Harpellomycetes</taxon>
        <taxon>Harpellales</taxon>
        <taxon>Legeriomycetaceae</taxon>
        <taxon>Smittium</taxon>
    </lineage>
</organism>
<dbReference type="OrthoDB" id="73846at2759"/>
<dbReference type="InterPro" id="IPR050838">
    <property type="entry name" value="Ketopantoate_reductase"/>
</dbReference>
<feature type="domain" description="Ketopantoate reductase C-terminal" evidence="5">
    <location>
        <begin position="258"/>
        <end position="385"/>
    </location>
</feature>
<dbReference type="InterPro" id="IPR036291">
    <property type="entry name" value="NAD(P)-bd_dom_sf"/>
</dbReference>
<evidence type="ECO:0000259" key="4">
    <source>
        <dbReference type="Pfam" id="PF02558"/>
    </source>
</evidence>
<evidence type="ECO:0000313" key="7">
    <source>
        <dbReference type="Proteomes" id="UP000245383"/>
    </source>
</evidence>
<feature type="domain" description="Ketopantoate reductase N-terminal" evidence="4">
    <location>
        <begin position="11"/>
        <end position="216"/>
    </location>
</feature>
<dbReference type="InterPro" id="IPR013328">
    <property type="entry name" value="6PGD_dom2"/>
</dbReference>
<dbReference type="GO" id="GO:0008677">
    <property type="term" value="F:2-dehydropantoate 2-reductase activity"/>
    <property type="evidence" value="ECO:0007669"/>
    <property type="project" value="TreeGrafter"/>
</dbReference>
<keyword evidence="7" id="KW-1185">Reference proteome</keyword>
<dbReference type="InterPro" id="IPR013332">
    <property type="entry name" value="KPR_N"/>
</dbReference>
<protein>
    <recommendedName>
        <fullName evidence="8">2-dehydropantoate 2-reductase</fullName>
    </recommendedName>
</protein>
<sequence>MAELSTRRSHYHILGVGSIGTLLAYHLAKKGHKVTLIFKRPSKTQDFIANGNKIGLVESYKLKTLASLASQEVKSSSTLLNVKYQNGYKSLTSNFSNESSLFLKTPDYSSIEKAPDIQKGEQNNEDLIQKLIITTKAHQTLEAIDCVSSKLSSTPTFIFIQNGMGIVNEVSDFFVSKHKSINPFYVLGTTTHGAMPTKFPFVYNHTGFGSTFISYYPLKKKDSDLCTDSVGNPYLGCINDLINLDLSILNIPHEELYEKLLIKLSVSAVLNPITALMQCKNGDVYIKAKDIDPDLFTNMCKEISEIYRLAHNGKQYTWSSSENIQKNILNVANLTQNNYSSMCMDLLNGNSTEIDYINGYLVNLAKRYNIDSKFNTMMYNQIKNYKAKIKTV</sequence>
<comment type="caution">
    <text evidence="6">The sequence shown here is derived from an EMBL/GenBank/DDBJ whole genome shotgun (WGS) entry which is preliminary data.</text>
</comment>
<comment type="similarity">
    <text evidence="1">Belongs to the ketopantoate reductase family.</text>
</comment>
<dbReference type="Proteomes" id="UP000245383">
    <property type="component" value="Unassembled WGS sequence"/>
</dbReference>
<reference evidence="6 7" key="1">
    <citation type="journal article" date="2018" name="MBio">
        <title>Comparative Genomics Reveals the Core Gene Toolbox for the Fungus-Insect Symbiosis.</title>
        <authorList>
            <person name="Wang Y."/>
            <person name="Stata M."/>
            <person name="Wang W."/>
            <person name="Stajich J.E."/>
            <person name="White M.M."/>
            <person name="Moncalvo J.M."/>
        </authorList>
    </citation>
    <scope>NUCLEOTIDE SEQUENCE [LARGE SCALE GENOMIC DNA]</scope>
    <source>
        <strain evidence="6 7">SWE-8-4</strain>
    </source>
</reference>
<evidence type="ECO:0000313" key="6">
    <source>
        <dbReference type="EMBL" id="PVU95468.1"/>
    </source>
</evidence>
<name>A0A2T9YT03_9FUNG</name>
<dbReference type="GO" id="GO:0050661">
    <property type="term" value="F:NADP binding"/>
    <property type="evidence" value="ECO:0007669"/>
    <property type="project" value="TreeGrafter"/>
</dbReference>
<evidence type="ECO:0008006" key="8">
    <source>
        <dbReference type="Google" id="ProtNLM"/>
    </source>
</evidence>
<dbReference type="Gene3D" id="3.40.50.720">
    <property type="entry name" value="NAD(P)-binding Rossmann-like Domain"/>
    <property type="match status" value="2"/>
</dbReference>